<keyword evidence="1" id="KW-1133">Transmembrane helix</keyword>
<dbReference type="RefSeq" id="XP_004359459.1">
    <property type="nucleotide sequence ID" value="XM_004359402.1"/>
</dbReference>
<evidence type="ECO:0000313" key="3">
    <source>
        <dbReference type="Proteomes" id="UP000007797"/>
    </source>
</evidence>
<dbReference type="GeneID" id="14873542"/>
<dbReference type="AlphaFoldDB" id="F4PT33"/>
<evidence type="ECO:0000256" key="1">
    <source>
        <dbReference type="SAM" id="Phobius"/>
    </source>
</evidence>
<gene>
    <name evidence="2" type="ORF">DFA_01495</name>
</gene>
<evidence type="ECO:0000313" key="2">
    <source>
        <dbReference type="EMBL" id="EGG21609.1"/>
    </source>
</evidence>
<keyword evidence="1" id="KW-0472">Membrane</keyword>
<keyword evidence="1" id="KW-0812">Transmembrane</keyword>
<name>F4PT33_CACFS</name>
<evidence type="ECO:0008006" key="4">
    <source>
        <dbReference type="Google" id="ProtNLM"/>
    </source>
</evidence>
<reference evidence="3" key="1">
    <citation type="journal article" date="2011" name="Genome Res.">
        <title>Phylogeny-wide analysis of social amoeba genomes highlights ancient origins for complex intercellular communication.</title>
        <authorList>
            <person name="Heidel A.J."/>
            <person name="Lawal H.M."/>
            <person name="Felder M."/>
            <person name="Schilde C."/>
            <person name="Helps N.R."/>
            <person name="Tunggal B."/>
            <person name="Rivero F."/>
            <person name="John U."/>
            <person name="Schleicher M."/>
            <person name="Eichinger L."/>
            <person name="Platzer M."/>
            <person name="Noegel A.A."/>
            <person name="Schaap P."/>
            <person name="Gloeckner G."/>
        </authorList>
    </citation>
    <scope>NUCLEOTIDE SEQUENCE [LARGE SCALE GENOMIC DNA]</scope>
    <source>
        <strain evidence="3">SH3</strain>
    </source>
</reference>
<dbReference type="KEGG" id="dfa:DFA_01495"/>
<dbReference type="Proteomes" id="UP000007797">
    <property type="component" value="Unassembled WGS sequence"/>
</dbReference>
<proteinExistence type="predicted"/>
<organism evidence="2 3">
    <name type="scientific">Cavenderia fasciculata</name>
    <name type="common">Slime mold</name>
    <name type="synonym">Dictyostelium fasciculatum</name>
    <dbReference type="NCBI Taxonomy" id="261658"/>
    <lineage>
        <taxon>Eukaryota</taxon>
        <taxon>Amoebozoa</taxon>
        <taxon>Evosea</taxon>
        <taxon>Eumycetozoa</taxon>
        <taxon>Dictyostelia</taxon>
        <taxon>Acytosteliales</taxon>
        <taxon>Cavenderiaceae</taxon>
        <taxon>Cavenderia</taxon>
    </lineage>
</organism>
<sequence length="191" mass="21647">MSTKKTDSAYVIVKVSITLVLVFVHIQSLRRIEFFHLSVVGTFAFLVFLLYFLLFTILVKMMTSSTSSSITINDNIIVINITEQWMQGVENAGGGSAIVLYIIRERERGRELSVCVSFILCYIPPNRAASREKLKHPISVNYQTITTTTKVDQHSNQTKSNQCHHPLSYQYILILLSSSIALQSVNHHLKQ</sequence>
<keyword evidence="3" id="KW-1185">Reference proteome</keyword>
<protein>
    <recommendedName>
        <fullName evidence="4">Transmembrane protein</fullName>
    </recommendedName>
</protein>
<accession>F4PT33</accession>
<feature type="transmembrane region" description="Helical" evidence="1">
    <location>
        <begin position="9"/>
        <end position="28"/>
    </location>
</feature>
<feature type="transmembrane region" description="Helical" evidence="1">
    <location>
        <begin position="34"/>
        <end position="59"/>
    </location>
</feature>
<dbReference type="EMBL" id="GL883010">
    <property type="protein sequence ID" value="EGG21609.1"/>
    <property type="molecule type" value="Genomic_DNA"/>
</dbReference>